<sequence>MPTYHLRVAWREESGVVRLPVCNDPIEAPSLRDAIAVALTRSQHLLTAGTNLAWLVDPDGHIAWTLRMDEDSTVAD</sequence>
<evidence type="ECO:0000313" key="2">
    <source>
        <dbReference type="Proteomes" id="UP000441523"/>
    </source>
</evidence>
<gene>
    <name evidence="1" type="ORF">F6X51_04355</name>
</gene>
<dbReference type="RefSeq" id="WP_150961997.1">
    <property type="nucleotide sequence ID" value="NZ_VZZJ01000003.1"/>
</dbReference>
<keyword evidence="2" id="KW-1185">Reference proteome</keyword>
<organism evidence="1 2">
    <name type="scientific">Methylobacterium planeticum</name>
    <dbReference type="NCBI Taxonomy" id="2615211"/>
    <lineage>
        <taxon>Bacteria</taxon>
        <taxon>Pseudomonadati</taxon>
        <taxon>Pseudomonadota</taxon>
        <taxon>Alphaproteobacteria</taxon>
        <taxon>Hyphomicrobiales</taxon>
        <taxon>Methylobacteriaceae</taxon>
        <taxon>Methylobacterium</taxon>
    </lineage>
</organism>
<protein>
    <submittedName>
        <fullName evidence="1">Uncharacterized protein</fullName>
    </submittedName>
</protein>
<dbReference type="Proteomes" id="UP000441523">
    <property type="component" value="Unassembled WGS sequence"/>
</dbReference>
<proteinExistence type="predicted"/>
<name>A0A6N6MZL2_9HYPH</name>
<dbReference type="EMBL" id="VZZJ01000003">
    <property type="protein sequence ID" value="KAB1075125.1"/>
    <property type="molecule type" value="Genomic_DNA"/>
</dbReference>
<evidence type="ECO:0000313" key="1">
    <source>
        <dbReference type="EMBL" id="KAB1075125.1"/>
    </source>
</evidence>
<accession>A0A6N6MZL2</accession>
<dbReference type="AlphaFoldDB" id="A0A6N6MZL2"/>
<reference evidence="1 2" key="1">
    <citation type="submission" date="2019-09" db="EMBL/GenBank/DDBJ databases">
        <title>YIM 132548 draft genome.</title>
        <authorList>
            <person name="Jiang L."/>
        </authorList>
    </citation>
    <scope>NUCLEOTIDE SEQUENCE [LARGE SCALE GENOMIC DNA]</scope>
    <source>
        <strain evidence="1 2">YIM 132548</strain>
    </source>
</reference>
<comment type="caution">
    <text evidence="1">The sequence shown here is derived from an EMBL/GenBank/DDBJ whole genome shotgun (WGS) entry which is preliminary data.</text>
</comment>